<dbReference type="OrthoDB" id="2943860at2"/>
<feature type="compositionally biased region" description="Basic and acidic residues" evidence="1">
    <location>
        <begin position="26"/>
        <end position="49"/>
    </location>
</feature>
<reference evidence="3 4" key="1">
    <citation type="journal article" date="2017" name="Int. J. Syst. Evol. Microbiol.">
        <title>Bacillus notoginsengisoli sp. nov., a novel bacterium isolated from the rhizosphere of Panax notoginseng.</title>
        <authorList>
            <person name="Zhang M.Y."/>
            <person name="Cheng J."/>
            <person name="Cai Y."/>
            <person name="Zhang T.Y."/>
            <person name="Wu Y.Y."/>
            <person name="Manikprabhu D."/>
            <person name="Li W.J."/>
            <person name="Zhang Y.X."/>
        </authorList>
    </citation>
    <scope>NUCLEOTIDE SEQUENCE [LARGE SCALE GENOMIC DNA]</scope>
    <source>
        <strain evidence="3 4">JCM 30743</strain>
    </source>
</reference>
<keyword evidence="4" id="KW-1185">Reference proteome</keyword>
<evidence type="ECO:0008006" key="5">
    <source>
        <dbReference type="Google" id="ProtNLM"/>
    </source>
</evidence>
<dbReference type="PROSITE" id="PS51257">
    <property type="entry name" value="PROKAR_LIPOPROTEIN"/>
    <property type="match status" value="1"/>
</dbReference>
<keyword evidence="2" id="KW-0732">Signal</keyword>
<feature type="compositionally biased region" description="Acidic residues" evidence="1">
    <location>
        <begin position="52"/>
        <end position="64"/>
    </location>
</feature>
<evidence type="ECO:0000313" key="3">
    <source>
        <dbReference type="EMBL" id="RHW42767.1"/>
    </source>
</evidence>
<dbReference type="RefSeq" id="WP_118919463.1">
    <property type="nucleotide sequence ID" value="NZ_QWEG01000002.1"/>
</dbReference>
<accession>A0A417YZ27</accession>
<dbReference type="Proteomes" id="UP000284416">
    <property type="component" value="Unassembled WGS sequence"/>
</dbReference>
<evidence type="ECO:0000313" key="4">
    <source>
        <dbReference type="Proteomes" id="UP000284416"/>
    </source>
</evidence>
<comment type="caution">
    <text evidence="3">The sequence shown here is derived from an EMBL/GenBank/DDBJ whole genome shotgun (WGS) entry which is preliminary data.</text>
</comment>
<feature type="compositionally biased region" description="Basic and acidic residues" evidence="1">
    <location>
        <begin position="142"/>
        <end position="154"/>
    </location>
</feature>
<feature type="chain" id="PRO_5039714172" description="DUF3221 domain-containing protein" evidence="2">
    <location>
        <begin position="22"/>
        <end position="218"/>
    </location>
</feature>
<dbReference type="AlphaFoldDB" id="A0A417YZ27"/>
<feature type="region of interest" description="Disordered" evidence="1">
    <location>
        <begin position="26"/>
        <end position="154"/>
    </location>
</feature>
<feature type="signal peptide" evidence="2">
    <location>
        <begin position="1"/>
        <end position="21"/>
    </location>
</feature>
<gene>
    <name evidence="3" type="ORF">D1B31_04080</name>
</gene>
<evidence type="ECO:0000256" key="2">
    <source>
        <dbReference type="SAM" id="SignalP"/>
    </source>
</evidence>
<feature type="compositionally biased region" description="Low complexity" evidence="1">
    <location>
        <begin position="65"/>
        <end position="74"/>
    </location>
</feature>
<feature type="compositionally biased region" description="Polar residues" evidence="1">
    <location>
        <begin position="78"/>
        <end position="111"/>
    </location>
</feature>
<proteinExistence type="predicted"/>
<organism evidence="3 4">
    <name type="scientific">Neobacillus notoginsengisoli</name>
    <dbReference type="NCBI Taxonomy" id="1578198"/>
    <lineage>
        <taxon>Bacteria</taxon>
        <taxon>Bacillati</taxon>
        <taxon>Bacillota</taxon>
        <taxon>Bacilli</taxon>
        <taxon>Bacillales</taxon>
        <taxon>Bacillaceae</taxon>
        <taxon>Neobacillus</taxon>
    </lineage>
</organism>
<evidence type="ECO:0000256" key="1">
    <source>
        <dbReference type="SAM" id="MobiDB-lite"/>
    </source>
</evidence>
<dbReference type="EMBL" id="QWEG01000002">
    <property type="protein sequence ID" value="RHW42767.1"/>
    <property type="molecule type" value="Genomic_DNA"/>
</dbReference>
<sequence>MKSYGKVILVLMLLFSLVSLSGCFGKDKATDANRKTTETGKNNDDKETAEQNGEDSETAEESSDQAESSEQGSDSVKENTGQAKPSDGTSKNTKTTAQSSDKGKTAGQSTSKGKETNQSSTKGKDSNKGSNKGKQTNTTPKAPDKKAPDTQTVGEKEVIDFVLENTRIVQISSISKRSKEEFPDLGPFFVIRGMDLRGEVSEVWIKDMKIFEMETQKN</sequence>
<protein>
    <recommendedName>
        <fullName evidence="5">DUF3221 domain-containing protein</fullName>
    </recommendedName>
</protein>
<name>A0A417YZ27_9BACI</name>